<dbReference type="EMBL" id="PTRA01000005">
    <property type="protein sequence ID" value="PQA55142.1"/>
    <property type="molecule type" value="Genomic_DNA"/>
</dbReference>
<accession>A0A2S7IH70</accession>
<feature type="chain" id="PRO_5015746538" evidence="2">
    <location>
        <begin position="29"/>
        <end position="391"/>
    </location>
</feature>
<evidence type="ECO:0000313" key="5">
    <source>
        <dbReference type="Proteomes" id="UP000239590"/>
    </source>
</evidence>
<comment type="caution">
    <text evidence="4">The sequence shown here is derived from an EMBL/GenBank/DDBJ whole genome shotgun (WGS) entry which is preliminary data.</text>
</comment>
<feature type="coiled-coil region" evidence="1">
    <location>
        <begin position="213"/>
        <end position="240"/>
    </location>
</feature>
<reference evidence="5" key="1">
    <citation type="submission" date="2018-02" db="EMBL/GenBank/DDBJ databases">
        <title>Genome sequencing of Solimonas sp. HR-BB.</title>
        <authorList>
            <person name="Lee Y."/>
            <person name="Jeon C.O."/>
        </authorList>
    </citation>
    <scope>NUCLEOTIDE SEQUENCE [LARGE SCALE GENOMIC DNA]</scope>
    <source>
        <strain evidence="5">HR-U</strain>
    </source>
</reference>
<evidence type="ECO:0000256" key="1">
    <source>
        <dbReference type="SAM" id="Coils"/>
    </source>
</evidence>
<dbReference type="PANTHER" id="PTHR30535:SF34">
    <property type="entry name" value="MOLYBDATE-BINDING PROTEIN MOLA"/>
    <property type="match status" value="1"/>
</dbReference>
<dbReference type="InterPro" id="IPR002491">
    <property type="entry name" value="ABC_transptr_periplasmic_BD"/>
</dbReference>
<keyword evidence="5" id="KW-1185">Reference proteome</keyword>
<protein>
    <submittedName>
        <fullName evidence="4">ABC transporter substrate-binding protein</fullName>
    </submittedName>
</protein>
<keyword evidence="2" id="KW-0732">Signal</keyword>
<dbReference type="SUPFAM" id="SSF53807">
    <property type="entry name" value="Helical backbone' metal receptor"/>
    <property type="match status" value="1"/>
</dbReference>
<dbReference type="Proteomes" id="UP000239590">
    <property type="component" value="Unassembled WGS sequence"/>
</dbReference>
<dbReference type="Gene3D" id="3.40.50.1980">
    <property type="entry name" value="Nitrogenase molybdenum iron protein domain"/>
    <property type="match status" value="2"/>
</dbReference>
<dbReference type="OrthoDB" id="9812528at2"/>
<sequence>MRQWASLLVVAAFTLGLLSQCSSTSSVAEQGEAAVKHDYFPEKVQIKHAKGFRITYRSHYKVVQIMSPFEKSTDTATYVLLQRGTPRPKGYENSQLIEIPLRSLVAMSSMHIGLVSFLDAEAILVGLGDLKYVSSEKVIARINEKKITQVGKDQTLNEETLVAMHPDLVMAVGQPNARMDRYQTLNAAGVPVLINSEWVETTPLGRAEWVKLLAALLNQEEQVNQRFAAVEKEYNRLKSLTRSVKTRPSIITGTSYKDSWFVPNGNSYMAQFFRDAGATYHWNATRATGSLPLNFEAVYPIGLQADYWLNVGISGRDTKKDILARDARYGDFKAFKTGQLYNYSKRTNARGSNDYWESGAVHPERVLGDLIKILHPELLPDYELYYYKQLQ</sequence>
<dbReference type="PROSITE" id="PS50983">
    <property type="entry name" value="FE_B12_PBP"/>
    <property type="match status" value="1"/>
</dbReference>
<dbReference type="AlphaFoldDB" id="A0A2S7IH70"/>
<dbReference type="InterPro" id="IPR050902">
    <property type="entry name" value="ABC_Transporter_SBP"/>
</dbReference>
<keyword evidence="1" id="KW-0175">Coiled coil</keyword>
<feature type="domain" description="Fe/B12 periplasmic-binding" evidence="3">
    <location>
        <begin position="103"/>
        <end position="378"/>
    </location>
</feature>
<dbReference type="GO" id="GO:0071281">
    <property type="term" value="P:cellular response to iron ion"/>
    <property type="evidence" value="ECO:0007669"/>
    <property type="project" value="TreeGrafter"/>
</dbReference>
<gene>
    <name evidence="4" type="ORF">C5O19_20325</name>
</gene>
<dbReference type="PANTHER" id="PTHR30535">
    <property type="entry name" value="VITAMIN B12-BINDING PROTEIN"/>
    <property type="match status" value="1"/>
</dbReference>
<feature type="signal peptide" evidence="2">
    <location>
        <begin position="1"/>
        <end position="28"/>
    </location>
</feature>
<evidence type="ECO:0000256" key="2">
    <source>
        <dbReference type="SAM" id="SignalP"/>
    </source>
</evidence>
<evidence type="ECO:0000313" key="4">
    <source>
        <dbReference type="EMBL" id="PQA55142.1"/>
    </source>
</evidence>
<proteinExistence type="predicted"/>
<dbReference type="Pfam" id="PF01497">
    <property type="entry name" value="Peripla_BP_2"/>
    <property type="match status" value="1"/>
</dbReference>
<organism evidence="4 5">
    <name type="scientific">Siphonobacter curvatus</name>
    <dbReference type="NCBI Taxonomy" id="2094562"/>
    <lineage>
        <taxon>Bacteria</taxon>
        <taxon>Pseudomonadati</taxon>
        <taxon>Bacteroidota</taxon>
        <taxon>Cytophagia</taxon>
        <taxon>Cytophagales</taxon>
        <taxon>Cytophagaceae</taxon>
        <taxon>Siphonobacter</taxon>
    </lineage>
</organism>
<name>A0A2S7IH70_9BACT</name>
<evidence type="ECO:0000259" key="3">
    <source>
        <dbReference type="PROSITE" id="PS50983"/>
    </source>
</evidence>